<evidence type="ECO:0000313" key="1">
    <source>
        <dbReference type="EMBL" id="JAH78802.1"/>
    </source>
</evidence>
<sequence>MYSFIRCTAASVEPMTGWHFLKVKLIEPQFHRMNPA</sequence>
<accession>A0A0E9VL65</accession>
<dbReference type="AlphaFoldDB" id="A0A0E9VL65"/>
<proteinExistence type="predicted"/>
<dbReference type="EMBL" id="GBXM01029775">
    <property type="protein sequence ID" value="JAH78802.1"/>
    <property type="molecule type" value="Transcribed_RNA"/>
</dbReference>
<protein>
    <submittedName>
        <fullName evidence="1">Uncharacterized protein</fullName>
    </submittedName>
</protein>
<reference evidence="1" key="2">
    <citation type="journal article" date="2015" name="Fish Shellfish Immunol.">
        <title>Early steps in the European eel (Anguilla anguilla)-Vibrio vulnificus interaction in the gills: Role of the RtxA13 toxin.</title>
        <authorList>
            <person name="Callol A."/>
            <person name="Pajuelo D."/>
            <person name="Ebbesson L."/>
            <person name="Teles M."/>
            <person name="MacKenzie S."/>
            <person name="Amaro C."/>
        </authorList>
    </citation>
    <scope>NUCLEOTIDE SEQUENCE</scope>
</reference>
<organism evidence="1">
    <name type="scientific">Anguilla anguilla</name>
    <name type="common">European freshwater eel</name>
    <name type="synonym">Muraena anguilla</name>
    <dbReference type="NCBI Taxonomy" id="7936"/>
    <lineage>
        <taxon>Eukaryota</taxon>
        <taxon>Metazoa</taxon>
        <taxon>Chordata</taxon>
        <taxon>Craniata</taxon>
        <taxon>Vertebrata</taxon>
        <taxon>Euteleostomi</taxon>
        <taxon>Actinopterygii</taxon>
        <taxon>Neopterygii</taxon>
        <taxon>Teleostei</taxon>
        <taxon>Anguilliformes</taxon>
        <taxon>Anguillidae</taxon>
        <taxon>Anguilla</taxon>
    </lineage>
</organism>
<name>A0A0E9VL65_ANGAN</name>
<reference evidence="1" key="1">
    <citation type="submission" date="2014-11" db="EMBL/GenBank/DDBJ databases">
        <authorList>
            <person name="Amaro Gonzalez C."/>
        </authorList>
    </citation>
    <scope>NUCLEOTIDE SEQUENCE</scope>
</reference>